<feature type="signal peptide" evidence="3">
    <location>
        <begin position="1"/>
        <end position="31"/>
    </location>
</feature>
<proteinExistence type="predicted"/>
<evidence type="ECO:0000313" key="6">
    <source>
        <dbReference type="Proteomes" id="UP000003112"/>
    </source>
</evidence>
<reference evidence="5 6" key="1">
    <citation type="submission" date="2010-10" db="EMBL/GenBank/DDBJ databases">
        <authorList>
            <person name="Muzny D."/>
            <person name="Qin X."/>
            <person name="Deng J."/>
            <person name="Jiang H."/>
            <person name="Liu Y."/>
            <person name="Qu J."/>
            <person name="Song X.-Z."/>
            <person name="Zhang L."/>
            <person name="Thornton R."/>
            <person name="Coyle M."/>
            <person name="Francisco L."/>
            <person name="Jackson L."/>
            <person name="Javaid M."/>
            <person name="Korchina V."/>
            <person name="Kovar C."/>
            <person name="Mata R."/>
            <person name="Mathew T."/>
            <person name="Ngo R."/>
            <person name="Nguyen L."/>
            <person name="Nguyen N."/>
            <person name="Okwuonu G."/>
            <person name="Ongeri F."/>
            <person name="Pham C."/>
            <person name="Simmons D."/>
            <person name="Wilczek-Boney K."/>
            <person name="Hale W."/>
            <person name="Jakkamsetti A."/>
            <person name="Pham P."/>
            <person name="Ruth R."/>
            <person name="San Lucas F."/>
            <person name="Warren J."/>
            <person name="Zhang J."/>
            <person name="Zhao Z."/>
            <person name="Zhou C."/>
            <person name="Zhu D."/>
            <person name="Lee S."/>
            <person name="Bess C."/>
            <person name="Blankenburg K."/>
            <person name="Forbes L."/>
            <person name="Fu Q."/>
            <person name="Gubbala S."/>
            <person name="Hirani K."/>
            <person name="Jayaseelan J.C."/>
            <person name="Lara F."/>
            <person name="Munidasa M."/>
            <person name="Palculict T."/>
            <person name="Patil S."/>
            <person name="Pu L.-L."/>
            <person name="Saada N."/>
            <person name="Tang L."/>
            <person name="Weissenberger G."/>
            <person name="Zhu Y."/>
            <person name="Hemphill L."/>
            <person name="Shang Y."/>
            <person name="Youmans B."/>
            <person name="Ayvaz T."/>
            <person name="Ross M."/>
            <person name="Santibanez J."/>
            <person name="Aqrawi P."/>
            <person name="Gross S."/>
            <person name="Joshi V."/>
            <person name="Fowler G."/>
            <person name="Nazareth L."/>
            <person name="Reid J."/>
            <person name="Worley K."/>
            <person name="Petrosino J."/>
            <person name="Highlander S."/>
            <person name="Gibbs R."/>
        </authorList>
    </citation>
    <scope>NUCLEOTIDE SEQUENCE [LARGE SCALE GENOMIC DNA]</scope>
    <source>
        <strain evidence="5 6">ATCC 33574</strain>
    </source>
</reference>
<feature type="chain" id="PRO_5003205226" evidence="3">
    <location>
        <begin position="32"/>
        <end position="464"/>
    </location>
</feature>
<dbReference type="Gene3D" id="2.60.40.1080">
    <property type="match status" value="1"/>
</dbReference>
<dbReference type="PROSITE" id="PS51257">
    <property type="entry name" value="PROKAR_LIPOPROTEIN"/>
    <property type="match status" value="1"/>
</dbReference>
<dbReference type="EMBL" id="AEPD01000011">
    <property type="protein sequence ID" value="EFU31576.1"/>
    <property type="molecule type" value="Genomic_DNA"/>
</dbReference>
<dbReference type="SUPFAM" id="SSF52058">
    <property type="entry name" value="L domain-like"/>
    <property type="match status" value="1"/>
</dbReference>
<keyword evidence="3" id="KW-0732">Signal</keyword>
<dbReference type="InterPro" id="IPR003343">
    <property type="entry name" value="Big_2"/>
</dbReference>
<protein>
    <submittedName>
        <fullName evidence="5">Leucine Rich Repeat protein</fullName>
    </submittedName>
</protein>
<organism evidence="5 6">
    <name type="scientific">Segatella buccae ATCC 33574</name>
    <dbReference type="NCBI Taxonomy" id="873513"/>
    <lineage>
        <taxon>Bacteria</taxon>
        <taxon>Pseudomonadati</taxon>
        <taxon>Bacteroidota</taxon>
        <taxon>Bacteroidia</taxon>
        <taxon>Bacteroidales</taxon>
        <taxon>Prevotellaceae</taxon>
        <taxon>Segatella</taxon>
    </lineage>
</organism>
<accession>E6K4D0</accession>
<dbReference type="InterPro" id="IPR032675">
    <property type="entry name" value="LRR_dom_sf"/>
</dbReference>
<gene>
    <name evidence="5" type="ORF">HMPREF6485_0503</name>
</gene>
<dbReference type="eggNOG" id="COG4886">
    <property type="taxonomic scope" value="Bacteria"/>
</dbReference>
<feature type="domain" description="BIG2" evidence="4">
    <location>
        <begin position="36"/>
        <end position="109"/>
    </location>
</feature>
<dbReference type="Proteomes" id="UP000003112">
    <property type="component" value="Unassembled WGS sequence"/>
</dbReference>
<evidence type="ECO:0000259" key="4">
    <source>
        <dbReference type="SMART" id="SM00635"/>
    </source>
</evidence>
<dbReference type="InterPro" id="IPR052574">
    <property type="entry name" value="CDIRP"/>
</dbReference>
<dbReference type="Pfam" id="PF02368">
    <property type="entry name" value="Big_2"/>
    <property type="match status" value="1"/>
</dbReference>
<dbReference type="PANTHER" id="PTHR47566:SF1">
    <property type="entry name" value="PROTEIN NUD1"/>
    <property type="match status" value="1"/>
</dbReference>
<dbReference type="HOGENOM" id="CLU_602503_0_0_10"/>
<dbReference type="SUPFAM" id="SSF49373">
    <property type="entry name" value="Invasin/intimin cell-adhesion fragments"/>
    <property type="match status" value="1"/>
</dbReference>
<dbReference type="GO" id="GO:0035591">
    <property type="term" value="F:signaling adaptor activity"/>
    <property type="evidence" value="ECO:0007669"/>
    <property type="project" value="TreeGrafter"/>
</dbReference>
<comment type="caution">
    <text evidence="5">The sequence shown here is derived from an EMBL/GenBank/DDBJ whole genome shotgun (WGS) entry which is preliminary data.</text>
</comment>
<evidence type="ECO:0000256" key="1">
    <source>
        <dbReference type="ARBA" id="ARBA00022614"/>
    </source>
</evidence>
<evidence type="ECO:0000313" key="5">
    <source>
        <dbReference type="EMBL" id="EFU31576.1"/>
    </source>
</evidence>
<keyword evidence="2" id="KW-0677">Repeat</keyword>
<keyword evidence="1" id="KW-0433">Leucine-rich repeat</keyword>
<dbReference type="AlphaFoldDB" id="E6K4D0"/>
<evidence type="ECO:0000256" key="3">
    <source>
        <dbReference type="SAM" id="SignalP"/>
    </source>
</evidence>
<dbReference type="InterPro" id="IPR008964">
    <property type="entry name" value="Invasin/intimin_cell_adhesion"/>
</dbReference>
<evidence type="ECO:0000256" key="2">
    <source>
        <dbReference type="ARBA" id="ARBA00022737"/>
    </source>
</evidence>
<dbReference type="Gene3D" id="3.80.10.10">
    <property type="entry name" value="Ribonuclease Inhibitor"/>
    <property type="match status" value="1"/>
</dbReference>
<sequence>MTKTKRLMKKKITLSLIPALLCLLLSACSDSDDPQPQFTIQLAPTTLTLTEGESGNVAVSGAPDGATITWASENANIAKVSDGKVEAVVAGTTNIVATAQVNGETARAKCAVTVKTAPGKLIVKFADANLKKQLLALKPSIDVNNDDEISVSEAQAVTSIDIHFETKEDAEGAKVIRSLGGLEYFTNLRSLNLKNQSVTDASPVFKLAKLEQLVLGGNNIKTLDLSAMTALKDLRLYDNARLTTLDLSKNTQLEELYIQRTGISSLDISMLKKLTLLLANGARLTSLKANDLPELDRIDAVKNQLTTLEVTNLPKLTQLHADNNKLTSVKLENLPMLNRLNLYANKLETINLDLPRLLFLFLHENPLKSLDMSKLPMLLQISVSNTNLTTLDFSHNPIIRNVEATYMPKLEEINLRNGAEFNDESEYLIIEGNTALKRIRVDAGDEEKLVKTLVGSKKISVVAE</sequence>
<dbReference type="PANTHER" id="PTHR47566">
    <property type="match status" value="1"/>
</dbReference>
<name>E6K4D0_9BACT</name>
<dbReference type="SMART" id="SM00635">
    <property type="entry name" value="BID_2"/>
    <property type="match status" value="1"/>
</dbReference>
<keyword evidence="6" id="KW-1185">Reference proteome</keyword>